<dbReference type="EMBL" id="AP028911">
    <property type="protein sequence ID" value="BES92501.1"/>
    <property type="molecule type" value="Genomic_DNA"/>
</dbReference>
<keyword evidence="2" id="KW-1185">Reference proteome</keyword>
<name>A0ABN7AJS3_9HEMI</name>
<protein>
    <submittedName>
        <fullName evidence="1">Uncharacterized protein</fullName>
    </submittedName>
</protein>
<evidence type="ECO:0000313" key="2">
    <source>
        <dbReference type="Proteomes" id="UP001307889"/>
    </source>
</evidence>
<evidence type="ECO:0000313" key="1">
    <source>
        <dbReference type="EMBL" id="BES92501.1"/>
    </source>
</evidence>
<reference evidence="1 2" key="1">
    <citation type="submission" date="2023-09" db="EMBL/GenBank/DDBJ databases">
        <title>Nesidiocoris tenuis whole genome shotgun sequence.</title>
        <authorList>
            <person name="Shibata T."/>
            <person name="Shimoda M."/>
            <person name="Kobayashi T."/>
            <person name="Uehara T."/>
        </authorList>
    </citation>
    <scope>NUCLEOTIDE SEQUENCE [LARGE SCALE GENOMIC DNA]</scope>
    <source>
        <strain evidence="1 2">Japan</strain>
    </source>
</reference>
<sequence>MVDEKIGQSESSCRLGVSIRIRLRTDPVLAHIRRTQVSGQQISTESRALAIRLGWLGRGYGVQARMAGSPPPRGLHPLADSLAILFAG</sequence>
<proteinExistence type="predicted"/>
<gene>
    <name evidence="1" type="ORF">NTJ_05310</name>
</gene>
<dbReference type="Proteomes" id="UP001307889">
    <property type="component" value="Chromosome 3"/>
</dbReference>
<organism evidence="1 2">
    <name type="scientific">Nesidiocoris tenuis</name>
    <dbReference type="NCBI Taxonomy" id="355587"/>
    <lineage>
        <taxon>Eukaryota</taxon>
        <taxon>Metazoa</taxon>
        <taxon>Ecdysozoa</taxon>
        <taxon>Arthropoda</taxon>
        <taxon>Hexapoda</taxon>
        <taxon>Insecta</taxon>
        <taxon>Pterygota</taxon>
        <taxon>Neoptera</taxon>
        <taxon>Paraneoptera</taxon>
        <taxon>Hemiptera</taxon>
        <taxon>Heteroptera</taxon>
        <taxon>Panheteroptera</taxon>
        <taxon>Cimicomorpha</taxon>
        <taxon>Miridae</taxon>
        <taxon>Dicyphina</taxon>
        <taxon>Nesidiocoris</taxon>
    </lineage>
</organism>
<accession>A0ABN7AJS3</accession>